<name>A0AAN2BIJ7_9GAMM</name>
<evidence type="ECO:0000313" key="4">
    <source>
        <dbReference type="EMBL" id="BCD95941.1"/>
    </source>
</evidence>
<evidence type="ECO:0000313" key="5">
    <source>
        <dbReference type="Proteomes" id="UP001320119"/>
    </source>
</evidence>
<reference evidence="4 5" key="1">
    <citation type="journal article" date="2022" name="IScience">
        <title>An ultrasensitive nanofiber-based assay for enzymatic hydrolysis and deep-sea microbial degradation of cellulose.</title>
        <authorList>
            <person name="Tsudome M."/>
            <person name="Tachioka M."/>
            <person name="Miyazaki M."/>
            <person name="Uchimura K."/>
            <person name="Tsuda M."/>
            <person name="Takaki Y."/>
            <person name="Deguchi S."/>
        </authorList>
    </citation>
    <scope>NUCLEOTIDE SEQUENCE [LARGE SCALE GENOMIC DNA]</scope>
    <source>
        <strain evidence="4 5">GE09</strain>
    </source>
</reference>
<evidence type="ECO:0000259" key="3">
    <source>
        <dbReference type="Pfam" id="PF16220"/>
    </source>
</evidence>
<evidence type="ECO:0000259" key="2">
    <source>
        <dbReference type="Pfam" id="PF04773"/>
    </source>
</evidence>
<dbReference type="KEGG" id="marq:MARGE09_P0140"/>
<sequence length="318" mass="35247">MLSKWTVWRKWLETPAQKQATAWLIKLNNNSLGQAEHAKFFLWLESSAENQVAYLKAERAWVAGEAIRNYRSTKDDRYSFIRWQWTGALTLCVLFTFAWISINYQNLEVTNTFEAISGYQEILLQDGSQVMLGAGARGRFTLGDNSRTFTLDSGRAYFDVMKDSSSPFIVQSHFGAVKVHGTQFSVELDGNNGVITVLEGKVGVASIQAEKEDILIANQQHSFLGQQQGIPVKSIDAKALLAWRKGKLVFNGNSLVNATSQLEDALNAVITVDNSVLDVSIVGVVSLDSPQAAVSAIADIANLKWREMANNNFLIYGE</sequence>
<accession>A0AAN2BIJ7</accession>
<dbReference type="InterPro" id="IPR006860">
    <property type="entry name" value="FecR"/>
</dbReference>
<dbReference type="EMBL" id="AP023086">
    <property type="protein sequence ID" value="BCD95941.1"/>
    <property type="molecule type" value="Genomic_DNA"/>
</dbReference>
<keyword evidence="1" id="KW-0472">Membrane</keyword>
<dbReference type="Pfam" id="PF16220">
    <property type="entry name" value="DUF4880"/>
    <property type="match status" value="1"/>
</dbReference>
<dbReference type="PANTHER" id="PTHR30273">
    <property type="entry name" value="PERIPLASMIC SIGNAL SENSOR AND SIGMA FACTOR ACTIVATOR FECR-RELATED"/>
    <property type="match status" value="1"/>
</dbReference>
<dbReference type="Pfam" id="PF04773">
    <property type="entry name" value="FecR"/>
    <property type="match status" value="1"/>
</dbReference>
<keyword evidence="1 4" id="KW-0812">Transmembrane</keyword>
<feature type="transmembrane region" description="Helical" evidence="1">
    <location>
        <begin position="80"/>
        <end position="102"/>
    </location>
</feature>
<dbReference type="PANTHER" id="PTHR30273:SF2">
    <property type="entry name" value="PROTEIN FECR"/>
    <property type="match status" value="1"/>
</dbReference>
<dbReference type="RefSeq" id="WP_236985453.1">
    <property type="nucleotide sequence ID" value="NZ_AP023086.1"/>
</dbReference>
<keyword evidence="1" id="KW-1133">Transmembrane helix</keyword>
<dbReference type="AlphaFoldDB" id="A0AAN2BIJ7"/>
<dbReference type="PIRSF" id="PIRSF018266">
    <property type="entry name" value="FecR"/>
    <property type="match status" value="1"/>
</dbReference>
<dbReference type="InterPro" id="IPR012373">
    <property type="entry name" value="Ferrdict_sens_TM"/>
</dbReference>
<feature type="domain" description="FecR protein" evidence="2">
    <location>
        <begin position="118"/>
        <end position="202"/>
    </location>
</feature>
<dbReference type="InterPro" id="IPR032623">
    <property type="entry name" value="FecR_N"/>
</dbReference>
<keyword evidence="5" id="KW-1185">Reference proteome</keyword>
<dbReference type="Gene3D" id="2.60.120.1440">
    <property type="match status" value="1"/>
</dbReference>
<proteinExistence type="predicted"/>
<organism evidence="4 5">
    <name type="scientific">Marinagarivorans cellulosilyticus</name>
    <dbReference type="NCBI Taxonomy" id="2721545"/>
    <lineage>
        <taxon>Bacteria</taxon>
        <taxon>Pseudomonadati</taxon>
        <taxon>Pseudomonadota</taxon>
        <taxon>Gammaproteobacteria</taxon>
        <taxon>Cellvibrionales</taxon>
        <taxon>Cellvibrionaceae</taxon>
        <taxon>Marinagarivorans</taxon>
    </lineage>
</organism>
<gene>
    <name evidence="4" type="ORF">MARGE09_P0140</name>
</gene>
<protein>
    <submittedName>
        <fullName evidence="4">Transmembrane sensor</fullName>
    </submittedName>
</protein>
<evidence type="ECO:0000256" key="1">
    <source>
        <dbReference type="SAM" id="Phobius"/>
    </source>
</evidence>
<dbReference type="Proteomes" id="UP001320119">
    <property type="component" value="Chromosome"/>
</dbReference>
<dbReference type="GO" id="GO:0016989">
    <property type="term" value="F:sigma factor antagonist activity"/>
    <property type="evidence" value="ECO:0007669"/>
    <property type="project" value="TreeGrafter"/>
</dbReference>
<feature type="domain" description="FecR N-terminal" evidence="3">
    <location>
        <begin position="18"/>
        <end position="59"/>
    </location>
</feature>